<dbReference type="AlphaFoldDB" id="A0A8H4RVA2"/>
<keyword evidence="4 5" id="KW-0472">Membrane</keyword>
<feature type="transmembrane region" description="Helical" evidence="5">
    <location>
        <begin position="391"/>
        <end position="410"/>
    </location>
</feature>
<evidence type="ECO:0000256" key="3">
    <source>
        <dbReference type="ARBA" id="ARBA00022989"/>
    </source>
</evidence>
<dbReference type="Gene3D" id="1.20.1250.20">
    <property type="entry name" value="MFS general substrate transporter like domains"/>
    <property type="match status" value="2"/>
</dbReference>
<dbReference type="InterPro" id="IPR020846">
    <property type="entry name" value="MFS_dom"/>
</dbReference>
<dbReference type="PROSITE" id="PS50850">
    <property type="entry name" value="MFS"/>
    <property type="match status" value="1"/>
</dbReference>
<keyword evidence="8" id="KW-1185">Reference proteome</keyword>
<dbReference type="PANTHER" id="PTHR23501">
    <property type="entry name" value="MAJOR FACILITATOR SUPERFAMILY"/>
    <property type="match status" value="1"/>
</dbReference>
<dbReference type="InterPro" id="IPR011701">
    <property type="entry name" value="MFS"/>
</dbReference>
<dbReference type="Proteomes" id="UP000566819">
    <property type="component" value="Unassembled WGS sequence"/>
</dbReference>
<feature type="transmembrane region" description="Helical" evidence="5">
    <location>
        <begin position="159"/>
        <end position="177"/>
    </location>
</feature>
<sequence>MEITPTPLPIRAPAAAPGITATPNDEAVIGPDNDGWKPTKRFLLAFMSLLTIVSAVAIESTSLPTALPIMSVDLGGTALQAFWSGTGFLLASTVIQPTVASMSHILGRRIMLYVSSAGFVGGSLIAALARNFNVVLVGRTIQKLGSRRWAVEPLLELKFVLIMSSGGGLIVLLEILISDLVPLAHRGTWFSISSAMWGLGTATGPLIGAGFAQDVSWRWIFWINLPIVGLGMLFVTLFLKQAQVPGHIVEKLKKFDWLGSVLFSVSSAGFLFGITTGGVRFPWSSYQALIPLIVGLSGMFCFVYWEFCSASEPIVDKRIFKTWTAISVYIQTMLHGLILWAAIYFLTLFYQAVKLYSPVTSAIALLPVTVCLSLSNVAVGAITGMMKRYRWALWGGCVLTTAGSGLLYLLGTDTTVIQWIFLNIPFGIGTGMIFTADILAIQAATKPELNGEAAGFFSFIRIFGQALGVAIPGAIFQNSLKQKLLRIPDFASLADEYSRDAMTIVALIQDMADGDTKTRMIQAFSDAWSSIWLSLLAFSATGLLLSLTVKGYSMTQEHVTTQHLVQEKDGVGNEEAGALGNAEAEKS</sequence>
<feature type="transmembrane region" description="Helical" evidence="5">
    <location>
        <begin position="42"/>
        <end position="58"/>
    </location>
</feature>
<comment type="caution">
    <text evidence="7">The sequence shown here is derived from an EMBL/GenBank/DDBJ whole genome shotgun (WGS) entry which is preliminary data.</text>
</comment>
<evidence type="ECO:0000256" key="1">
    <source>
        <dbReference type="ARBA" id="ARBA00004141"/>
    </source>
</evidence>
<reference evidence="7 8" key="1">
    <citation type="submission" date="2020-03" db="EMBL/GenBank/DDBJ databases">
        <title>Draft Genome Sequence of Cudoniella acicularis.</title>
        <authorList>
            <person name="Buettner E."/>
            <person name="Kellner H."/>
        </authorList>
    </citation>
    <scope>NUCLEOTIDE SEQUENCE [LARGE SCALE GENOMIC DNA]</scope>
    <source>
        <strain evidence="7 8">DSM 108380</strain>
    </source>
</reference>
<evidence type="ECO:0000256" key="2">
    <source>
        <dbReference type="ARBA" id="ARBA00022692"/>
    </source>
</evidence>
<dbReference type="GO" id="GO:0022857">
    <property type="term" value="F:transmembrane transporter activity"/>
    <property type="evidence" value="ECO:0007669"/>
    <property type="project" value="InterPro"/>
</dbReference>
<feature type="transmembrane region" description="Helical" evidence="5">
    <location>
        <begin position="289"/>
        <end position="307"/>
    </location>
</feature>
<keyword evidence="2 5" id="KW-0812">Transmembrane</keyword>
<dbReference type="SUPFAM" id="SSF103473">
    <property type="entry name" value="MFS general substrate transporter"/>
    <property type="match status" value="1"/>
</dbReference>
<organism evidence="7 8">
    <name type="scientific">Cudoniella acicularis</name>
    <dbReference type="NCBI Taxonomy" id="354080"/>
    <lineage>
        <taxon>Eukaryota</taxon>
        <taxon>Fungi</taxon>
        <taxon>Dikarya</taxon>
        <taxon>Ascomycota</taxon>
        <taxon>Pezizomycotina</taxon>
        <taxon>Leotiomycetes</taxon>
        <taxon>Helotiales</taxon>
        <taxon>Tricladiaceae</taxon>
        <taxon>Cudoniella</taxon>
    </lineage>
</organism>
<evidence type="ECO:0000259" key="6">
    <source>
        <dbReference type="PROSITE" id="PS50850"/>
    </source>
</evidence>
<evidence type="ECO:0000313" key="7">
    <source>
        <dbReference type="EMBL" id="KAF4635619.1"/>
    </source>
</evidence>
<keyword evidence="3 5" id="KW-1133">Transmembrane helix</keyword>
<feature type="transmembrane region" description="Helical" evidence="5">
    <location>
        <begin position="78"/>
        <end position="98"/>
    </location>
</feature>
<dbReference type="InterPro" id="IPR036259">
    <property type="entry name" value="MFS_trans_sf"/>
</dbReference>
<feature type="transmembrane region" description="Helical" evidence="5">
    <location>
        <begin position="219"/>
        <end position="239"/>
    </location>
</feature>
<feature type="domain" description="Major facilitator superfamily (MFS) profile" evidence="6">
    <location>
        <begin position="40"/>
        <end position="554"/>
    </location>
</feature>
<dbReference type="Pfam" id="PF07690">
    <property type="entry name" value="MFS_1"/>
    <property type="match status" value="1"/>
</dbReference>
<evidence type="ECO:0000256" key="5">
    <source>
        <dbReference type="SAM" id="Phobius"/>
    </source>
</evidence>
<gene>
    <name evidence="7" type="ORF">G7Y89_g2475</name>
</gene>
<feature type="transmembrane region" description="Helical" evidence="5">
    <location>
        <begin position="260"/>
        <end position="283"/>
    </location>
</feature>
<evidence type="ECO:0000256" key="4">
    <source>
        <dbReference type="ARBA" id="ARBA00023136"/>
    </source>
</evidence>
<protein>
    <recommendedName>
        <fullName evidence="6">Major facilitator superfamily (MFS) profile domain-containing protein</fullName>
    </recommendedName>
</protein>
<dbReference type="EMBL" id="JAAMPI010000109">
    <property type="protein sequence ID" value="KAF4635619.1"/>
    <property type="molecule type" value="Genomic_DNA"/>
</dbReference>
<feature type="transmembrane region" description="Helical" evidence="5">
    <location>
        <begin position="416"/>
        <end position="441"/>
    </location>
</feature>
<feature type="transmembrane region" description="Helical" evidence="5">
    <location>
        <begin position="328"/>
        <end position="353"/>
    </location>
</feature>
<feature type="transmembrane region" description="Helical" evidence="5">
    <location>
        <begin position="189"/>
        <end position="213"/>
    </location>
</feature>
<dbReference type="GO" id="GO:0005886">
    <property type="term" value="C:plasma membrane"/>
    <property type="evidence" value="ECO:0007669"/>
    <property type="project" value="TreeGrafter"/>
</dbReference>
<feature type="transmembrane region" description="Helical" evidence="5">
    <location>
        <begin position="527"/>
        <end position="547"/>
    </location>
</feature>
<feature type="transmembrane region" description="Helical" evidence="5">
    <location>
        <begin position="359"/>
        <end position="379"/>
    </location>
</feature>
<accession>A0A8H4RVA2</accession>
<proteinExistence type="predicted"/>
<evidence type="ECO:0000313" key="8">
    <source>
        <dbReference type="Proteomes" id="UP000566819"/>
    </source>
</evidence>
<feature type="transmembrane region" description="Helical" evidence="5">
    <location>
        <begin position="110"/>
        <end position="129"/>
    </location>
</feature>
<dbReference type="OrthoDB" id="4139357at2759"/>
<feature type="transmembrane region" description="Helical" evidence="5">
    <location>
        <begin position="453"/>
        <end position="476"/>
    </location>
</feature>
<name>A0A8H4RVA2_9HELO</name>
<comment type="subcellular location">
    <subcellularLocation>
        <location evidence="1">Membrane</location>
        <topology evidence="1">Multi-pass membrane protein</topology>
    </subcellularLocation>
</comment>
<dbReference type="PANTHER" id="PTHR23501:SF59">
    <property type="entry name" value="MAJOR FACILITATOR SUPERFAMILY (MFS) PROFILE DOMAIN-CONTAINING PROTEIN-RELATED"/>
    <property type="match status" value="1"/>
</dbReference>